<evidence type="ECO:0000313" key="4">
    <source>
        <dbReference type="Proteomes" id="UP000295192"/>
    </source>
</evidence>
<dbReference type="AlphaFoldDB" id="A0A484B3I4"/>
<proteinExistence type="predicted"/>
<organism evidence="3 4">
    <name type="scientific">Drosophila navojoa</name>
    <name type="common">Fruit fly</name>
    <dbReference type="NCBI Taxonomy" id="7232"/>
    <lineage>
        <taxon>Eukaryota</taxon>
        <taxon>Metazoa</taxon>
        <taxon>Ecdysozoa</taxon>
        <taxon>Arthropoda</taxon>
        <taxon>Hexapoda</taxon>
        <taxon>Insecta</taxon>
        <taxon>Pterygota</taxon>
        <taxon>Neoptera</taxon>
        <taxon>Endopterygota</taxon>
        <taxon>Diptera</taxon>
        <taxon>Brachycera</taxon>
        <taxon>Muscomorpha</taxon>
        <taxon>Ephydroidea</taxon>
        <taxon>Drosophilidae</taxon>
        <taxon>Drosophila</taxon>
    </lineage>
</organism>
<feature type="compositionally biased region" description="Low complexity" evidence="1">
    <location>
        <begin position="35"/>
        <end position="47"/>
    </location>
</feature>
<evidence type="ECO:0000256" key="2">
    <source>
        <dbReference type="SAM" id="SignalP"/>
    </source>
</evidence>
<comment type="caution">
    <text evidence="3">The sequence shown here is derived from an EMBL/GenBank/DDBJ whole genome shotgun (WGS) entry which is preliminary data.</text>
</comment>
<feature type="region of interest" description="Disordered" evidence="1">
    <location>
        <begin position="21"/>
        <end position="48"/>
    </location>
</feature>
<keyword evidence="2" id="KW-0732">Signal</keyword>
<sequence length="95" mass="10454">MGFLVVVVVAVAGLSGAAYNNGELEKPTQSKQKQKQQQQQQQKQLKLPVRKSAVEIKPTAIMQLREADTPTLAHCPIARLPVCLLESEQVLSTFK</sequence>
<keyword evidence="4" id="KW-1185">Reference proteome</keyword>
<accession>A0A484B3I4</accession>
<evidence type="ECO:0000313" key="3">
    <source>
        <dbReference type="EMBL" id="TDG43386.1"/>
    </source>
</evidence>
<evidence type="ECO:0000256" key="1">
    <source>
        <dbReference type="SAM" id="MobiDB-lite"/>
    </source>
</evidence>
<dbReference type="EMBL" id="LSRL02000159">
    <property type="protein sequence ID" value="TDG43386.1"/>
    <property type="molecule type" value="Genomic_DNA"/>
</dbReference>
<name>A0A484B3I4_DRONA</name>
<protein>
    <submittedName>
        <fullName evidence="3">Uncharacterized protein</fullName>
    </submittedName>
</protein>
<gene>
    <name evidence="3" type="ORF">AWZ03_010208</name>
</gene>
<dbReference type="Proteomes" id="UP000295192">
    <property type="component" value="Unassembled WGS sequence"/>
</dbReference>
<feature type="signal peptide" evidence="2">
    <location>
        <begin position="1"/>
        <end position="17"/>
    </location>
</feature>
<reference evidence="3 4" key="1">
    <citation type="journal article" date="2019" name="J. Hered.">
        <title>An Improved Genome Assembly for Drosophila navojoa, the Basal Species in the mojavensis Cluster.</title>
        <authorList>
            <person name="Vanderlinde T."/>
            <person name="Dupim E.G."/>
            <person name="Nazario-Yepiz N.O."/>
            <person name="Carvalho A.B."/>
        </authorList>
    </citation>
    <scope>NUCLEOTIDE SEQUENCE [LARGE SCALE GENOMIC DNA]</scope>
    <source>
        <strain evidence="3">Navoj_Jal97</strain>
        <tissue evidence="3">Whole organism</tissue>
    </source>
</reference>
<feature type="chain" id="PRO_5019836216" evidence="2">
    <location>
        <begin position="18"/>
        <end position="95"/>
    </location>
</feature>